<dbReference type="Proteomes" id="UP001152607">
    <property type="component" value="Unassembled WGS sequence"/>
</dbReference>
<sequence>MSWLRSHFNRWDLAYWWLGDAISMTRSHSGIALRHILHALLLGSSHPRRWGNSAHTKCFGARPRNIKVHTYINCWWSRQSVKVEVIVDVIFGVSGVRTIFLHPRGIIQLALARIPRANHHATSLVGRLCPPRDTVCVLNCAYRHQPSRYIHLRYPHLPAV</sequence>
<comment type="caution">
    <text evidence="1">The sequence shown here is derived from an EMBL/GenBank/DDBJ whole genome shotgun (WGS) entry which is preliminary data.</text>
</comment>
<accession>A0A9W4UGM1</accession>
<proteinExistence type="predicted"/>
<protein>
    <submittedName>
        <fullName evidence="1">Uncharacterized protein</fullName>
    </submittedName>
</protein>
<name>A0A9W4UGM1_9PLEO</name>
<gene>
    <name evidence="1" type="ORF">PDIGIT_LOCUS7710</name>
</gene>
<dbReference type="EMBL" id="CAOQHR010000005">
    <property type="protein sequence ID" value="CAI6334647.1"/>
    <property type="molecule type" value="Genomic_DNA"/>
</dbReference>
<reference evidence="1" key="1">
    <citation type="submission" date="2023-01" db="EMBL/GenBank/DDBJ databases">
        <authorList>
            <person name="Van Ghelder C."/>
            <person name="Rancurel C."/>
        </authorList>
    </citation>
    <scope>NUCLEOTIDE SEQUENCE</scope>
    <source>
        <strain evidence="1">CNCM I-4278</strain>
    </source>
</reference>
<organism evidence="1 2">
    <name type="scientific">Periconia digitata</name>
    <dbReference type="NCBI Taxonomy" id="1303443"/>
    <lineage>
        <taxon>Eukaryota</taxon>
        <taxon>Fungi</taxon>
        <taxon>Dikarya</taxon>
        <taxon>Ascomycota</taxon>
        <taxon>Pezizomycotina</taxon>
        <taxon>Dothideomycetes</taxon>
        <taxon>Pleosporomycetidae</taxon>
        <taxon>Pleosporales</taxon>
        <taxon>Massarineae</taxon>
        <taxon>Periconiaceae</taxon>
        <taxon>Periconia</taxon>
    </lineage>
</organism>
<dbReference type="AlphaFoldDB" id="A0A9W4UGM1"/>
<evidence type="ECO:0000313" key="2">
    <source>
        <dbReference type="Proteomes" id="UP001152607"/>
    </source>
</evidence>
<keyword evidence="2" id="KW-1185">Reference proteome</keyword>
<evidence type="ECO:0000313" key="1">
    <source>
        <dbReference type="EMBL" id="CAI6334647.1"/>
    </source>
</evidence>